<evidence type="ECO:0000313" key="3">
    <source>
        <dbReference type="Proteomes" id="UP000694892"/>
    </source>
</evidence>
<reference evidence="3" key="1">
    <citation type="journal article" date="2016" name="Nature">
        <title>Genome evolution in the allotetraploid frog Xenopus laevis.</title>
        <authorList>
            <person name="Session A.M."/>
            <person name="Uno Y."/>
            <person name="Kwon T."/>
            <person name="Chapman J.A."/>
            <person name="Toyoda A."/>
            <person name="Takahashi S."/>
            <person name="Fukui A."/>
            <person name="Hikosaka A."/>
            <person name="Suzuki A."/>
            <person name="Kondo M."/>
            <person name="van Heeringen S.J."/>
            <person name="Quigley I."/>
            <person name="Heinz S."/>
            <person name="Ogino H."/>
            <person name="Ochi H."/>
            <person name="Hellsten U."/>
            <person name="Lyons J.B."/>
            <person name="Simakov O."/>
            <person name="Putnam N."/>
            <person name="Stites J."/>
            <person name="Kuroki Y."/>
            <person name="Tanaka T."/>
            <person name="Michiue T."/>
            <person name="Watanabe M."/>
            <person name="Bogdanovic O."/>
            <person name="Lister R."/>
            <person name="Georgiou G."/>
            <person name="Paranjpe S.S."/>
            <person name="van Kruijsbergen I."/>
            <person name="Shu S."/>
            <person name="Carlson J."/>
            <person name="Kinoshita T."/>
            <person name="Ohta Y."/>
            <person name="Mawaribuchi S."/>
            <person name="Jenkins J."/>
            <person name="Grimwood J."/>
            <person name="Schmutz J."/>
            <person name="Mitros T."/>
            <person name="Mozaffari S.V."/>
            <person name="Suzuki Y."/>
            <person name="Haramoto Y."/>
            <person name="Yamamoto T.S."/>
            <person name="Takagi C."/>
            <person name="Heald R."/>
            <person name="Miller K."/>
            <person name="Haudenschild C."/>
            <person name="Kitzman J."/>
            <person name="Nakayama T."/>
            <person name="Izutsu Y."/>
            <person name="Robert J."/>
            <person name="Fortriede J."/>
            <person name="Burns K."/>
            <person name="Lotay V."/>
            <person name="Karimi K."/>
            <person name="Yasuoka Y."/>
            <person name="Dichmann D.S."/>
            <person name="Flajnik M.F."/>
            <person name="Houston D.W."/>
            <person name="Shendure J."/>
            <person name="DuPasquier L."/>
            <person name="Vize P.D."/>
            <person name="Zorn A.M."/>
            <person name="Ito M."/>
            <person name="Marcotte E.M."/>
            <person name="Wallingford J.B."/>
            <person name="Ito Y."/>
            <person name="Asashima M."/>
            <person name="Ueno N."/>
            <person name="Matsuda Y."/>
            <person name="Veenstra G.J."/>
            <person name="Fujiyama A."/>
            <person name="Harland R.M."/>
            <person name="Taira M."/>
            <person name="Rokhsar D.S."/>
        </authorList>
    </citation>
    <scope>NUCLEOTIDE SEQUENCE [LARGE SCALE GENOMIC DNA]</scope>
    <source>
        <strain evidence="3">J</strain>
    </source>
</reference>
<dbReference type="Proteomes" id="UP000694892">
    <property type="component" value="Chromosome 7L"/>
</dbReference>
<protein>
    <submittedName>
        <fullName evidence="2">Uncharacterized protein</fullName>
    </submittedName>
</protein>
<dbReference type="AlphaFoldDB" id="A0A974HC42"/>
<dbReference type="EMBL" id="CM004478">
    <property type="protein sequence ID" value="OCT72484.1"/>
    <property type="molecule type" value="Genomic_DNA"/>
</dbReference>
<dbReference type="InterPro" id="IPR038195">
    <property type="entry name" value="Apo_CIII_sf"/>
</dbReference>
<keyword evidence="1" id="KW-0732">Signal</keyword>
<organism evidence="2 3">
    <name type="scientific">Xenopus laevis</name>
    <name type="common">African clawed frog</name>
    <dbReference type="NCBI Taxonomy" id="8355"/>
    <lineage>
        <taxon>Eukaryota</taxon>
        <taxon>Metazoa</taxon>
        <taxon>Chordata</taxon>
        <taxon>Craniata</taxon>
        <taxon>Vertebrata</taxon>
        <taxon>Euteleostomi</taxon>
        <taxon>Amphibia</taxon>
        <taxon>Batrachia</taxon>
        <taxon>Anura</taxon>
        <taxon>Pipoidea</taxon>
        <taxon>Pipidae</taxon>
        <taxon>Xenopodinae</taxon>
        <taxon>Xenopus</taxon>
        <taxon>Xenopus</taxon>
    </lineage>
</organism>
<evidence type="ECO:0000313" key="2">
    <source>
        <dbReference type="EMBL" id="OCT72484.1"/>
    </source>
</evidence>
<proteinExistence type="predicted"/>
<sequence length="93" mass="9787">MKLLTVSIVIVLLAVCAVSAEEESILTSVIGYVQGLSTDVVSKASDAVSTVKDLPLAQNAMELYDTGAGYVTSFVSSAVDFASDRWQQLTKGL</sequence>
<feature type="chain" id="PRO_5037078588" evidence="1">
    <location>
        <begin position="21"/>
        <end position="93"/>
    </location>
</feature>
<feature type="signal peptide" evidence="1">
    <location>
        <begin position="1"/>
        <end position="20"/>
    </location>
</feature>
<accession>A0A974HC42</accession>
<gene>
    <name evidence="2" type="ORF">XELAEV_18035464mg</name>
</gene>
<evidence type="ECO:0000256" key="1">
    <source>
        <dbReference type="SAM" id="SignalP"/>
    </source>
</evidence>
<dbReference type="Gene3D" id="6.10.90.10">
    <property type="entry name" value="Apolipoprotein CIII"/>
    <property type="match status" value="1"/>
</dbReference>
<name>A0A974HC42_XENLA</name>